<evidence type="ECO:0000313" key="2">
    <source>
        <dbReference type="Proteomes" id="UP001243375"/>
    </source>
</evidence>
<accession>A0ACC2X6W6</accession>
<evidence type="ECO:0000313" key="1">
    <source>
        <dbReference type="EMBL" id="KAJ9119149.1"/>
    </source>
</evidence>
<proteinExistence type="predicted"/>
<dbReference type="Proteomes" id="UP001243375">
    <property type="component" value="Unassembled WGS sequence"/>
</dbReference>
<gene>
    <name evidence="1" type="ORF">QFC22_003640</name>
</gene>
<name>A0ACC2X6W6_9TREE</name>
<keyword evidence="2" id="KW-1185">Reference proteome</keyword>
<protein>
    <submittedName>
        <fullName evidence="1">Uncharacterized protein</fullName>
    </submittedName>
</protein>
<reference evidence="1" key="1">
    <citation type="submission" date="2023-04" db="EMBL/GenBank/DDBJ databases">
        <title>Draft Genome sequencing of Naganishia species isolated from polar environments using Oxford Nanopore Technology.</title>
        <authorList>
            <person name="Leo P."/>
            <person name="Venkateswaran K."/>
        </authorList>
    </citation>
    <scope>NUCLEOTIDE SEQUENCE</scope>
    <source>
        <strain evidence="1">MNA-CCFEE 5425</strain>
    </source>
</reference>
<comment type="caution">
    <text evidence="1">The sequence shown here is derived from an EMBL/GenBank/DDBJ whole genome shotgun (WGS) entry which is preliminary data.</text>
</comment>
<sequence>MSRGGFGGGRGGGGRGGFGGLAGPGRGGMEVSTGTLTREDLKETTSVQEHGVLYPVSMDKGKVINYADKYRKKTNLTTTSLDAQQLGLEKSFFPERMWTMYFDPKKKVKVKKVSKTKKLLKDLEDGNDDDDDDDDGENESQAGTDVEQDDYDEEEGEDDDYGNNYFDNGEGDEGGDEGGGGDDEGTY</sequence>
<dbReference type="EMBL" id="JASBWU010000009">
    <property type="protein sequence ID" value="KAJ9119149.1"/>
    <property type="molecule type" value="Genomic_DNA"/>
</dbReference>
<organism evidence="1 2">
    <name type="scientific">Naganishia vaughanmartiniae</name>
    <dbReference type="NCBI Taxonomy" id="1424756"/>
    <lineage>
        <taxon>Eukaryota</taxon>
        <taxon>Fungi</taxon>
        <taxon>Dikarya</taxon>
        <taxon>Basidiomycota</taxon>
        <taxon>Agaricomycotina</taxon>
        <taxon>Tremellomycetes</taxon>
        <taxon>Filobasidiales</taxon>
        <taxon>Filobasidiaceae</taxon>
        <taxon>Naganishia</taxon>
    </lineage>
</organism>